<name>A0A3T1D3Z7_9BACL</name>
<organism evidence="2 3">
    <name type="scientific">Cohnella abietis</name>
    <dbReference type="NCBI Taxonomy" id="2507935"/>
    <lineage>
        <taxon>Bacteria</taxon>
        <taxon>Bacillati</taxon>
        <taxon>Bacillota</taxon>
        <taxon>Bacilli</taxon>
        <taxon>Bacillales</taxon>
        <taxon>Paenibacillaceae</taxon>
        <taxon>Cohnella</taxon>
    </lineage>
</organism>
<accession>A0A3T1D3Z7</accession>
<evidence type="ECO:0000313" key="3">
    <source>
        <dbReference type="Proteomes" id="UP000289856"/>
    </source>
</evidence>
<sequence length="366" mass="40965">MPNNGFWSKKKVLLTGHTGFKGSWLSLWLQVMGANVTGYALQPASAPSLYALSGLEHSIRSVIADIRDRESLLRTIQDTQPDVIIHMAAQPLVRYSYLNPVETFEVNVLGTVNLLDAVRTAVAEGVHIQAVLNITTDKCYENQEWTWGYRENDRLGGFDPYSNSKACAELATSMFRDSYFNPKDYASHGLSIATARAGNVIGGGDWSEDRIIPDCIRALMEGNKLPIRNPVATRPWQHVLEPLQGYLLLVEQMVERGTKFGEAWNFGPNDDGVKSVEWLVKKIGTLWGVNDFYELAEGSNPHEATNLSLDSSKARRALGWQPIWSVERALEKTVEWFQAYQQQSDMKAVCLEQLEAYTLAGAHKDK</sequence>
<dbReference type="RefSeq" id="WP_130607422.1">
    <property type="nucleotide sequence ID" value="NZ_AP019400.1"/>
</dbReference>
<dbReference type="Gene3D" id="3.90.25.10">
    <property type="entry name" value="UDP-galactose 4-epimerase, domain 1"/>
    <property type="match status" value="1"/>
</dbReference>
<dbReference type="InterPro" id="IPR016040">
    <property type="entry name" value="NAD(P)-bd_dom"/>
</dbReference>
<dbReference type="OrthoDB" id="9779041at2"/>
<dbReference type="Proteomes" id="UP000289856">
    <property type="component" value="Chromosome"/>
</dbReference>
<dbReference type="AlphaFoldDB" id="A0A3T1D3Z7"/>
<dbReference type="PANTHER" id="PTHR43000">
    <property type="entry name" value="DTDP-D-GLUCOSE 4,6-DEHYDRATASE-RELATED"/>
    <property type="match status" value="1"/>
</dbReference>
<dbReference type="InterPro" id="IPR013445">
    <property type="entry name" value="CDP_4_6_deHydtase"/>
</dbReference>
<reference evidence="2 3" key="1">
    <citation type="submission" date="2019-01" db="EMBL/GenBank/DDBJ databases">
        <title>Complete genome sequence of Cohnella hallensis HS21 isolated from Korean fir (Abies koreana) rhizospheric soil.</title>
        <authorList>
            <person name="Jiang L."/>
            <person name="Kang S.W."/>
            <person name="Kim S."/>
            <person name="Jung J."/>
            <person name="Kim C.Y."/>
            <person name="Kim D.H."/>
            <person name="Kim S.W."/>
            <person name="Lee J."/>
        </authorList>
    </citation>
    <scope>NUCLEOTIDE SEQUENCE [LARGE SCALE GENOMIC DNA]</scope>
    <source>
        <strain evidence="2 3">HS21</strain>
    </source>
</reference>
<dbReference type="SUPFAM" id="SSF51735">
    <property type="entry name" value="NAD(P)-binding Rossmann-fold domains"/>
    <property type="match status" value="1"/>
</dbReference>
<dbReference type="NCBIfam" id="TIGR02622">
    <property type="entry name" value="CDP_4_6_dhtase"/>
    <property type="match status" value="1"/>
</dbReference>
<dbReference type="InterPro" id="IPR036291">
    <property type="entry name" value="NAD(P)-bd_dom_sf"/>
</dbReference>
<gene>
    <name evidence="2" type="primary">rfbG_1</name>
    <name evidence="2" type="ORF">KCTCHS21_21040</name>
</gene>
<evidence type="ECO:0000259" key="1">
    <source>
        <dbReference type="Pfam" id="PF16363"/>
    </source>
</evidence>
<dbReference type="Gene3D" id="3.40.50.720">
    <property type="entry name" value="NAD(P)-binding Rossmann-like Domain"/>
    <property type="match status" value="1"/>
</dbReference>
<evidence type="ECO:0000313" key="2">
    <source>
        <dbReference type="EMBL" id="BBI32705.1"/>
    </source>
</evidence>
<dbReference type="CDD" id="cd05252">
    <property type="entry name" value="CDP_GD_SDR_e"/>
    <property type="match status" value="1"/>
</dbReference>
<proteinExistence type="predicted"/>
<dbReference type="KEGG" id="cohn:KCTCHS21_21040"/>
<dbReference type="EMBL" id="AP019400">
    <property type="protein sequence ID" value="BBI32705.1"/>
    <property type="molecule type" value="Genomic_DNA"/>
</dbReference>
<dbReference type="Pfam" id="PF16363">
    <property type="entry name" value="GDP_Man_Dehyd"/>
    <property type="match status" value="1"/>
</dbReference>
<keyword evidence="3" id="KW-1185">Reference proteome</keyword>
<feature type="domain" description="NAD(P)-binding" evidence="1">
    <location>
        <begin position="13"/>
        <end position="332"/>
    </location>
</feature>
<protein>
    <submittedName>
        <fullName evidence="2">CDP-glucose 4,6-dehydratase</fullName>
    </submittedName>
</protein>